<evidence type="ECO:0000313" key="2">
    <source>
        <dbReference type="Proteomes" id="UP000321577"/>
    </source>
</evidence>
<accession>A0A512MBL2</accession>
<proteinExistence type="predicted"/>
<protein>
    <submittedName>
        <fullName evidence="1">Uncharacterized protein</fullName>
    </submittedName>
</protein>
<name>A0A512MBL2_9BACT</name>
<dbReference type="RefSeq" id="WP_146851745.1">
    <property type="nucleotide sequence ID" value="NZ_BKAG01000025.1"/>
</dbReference>
<dbReference type="AlphaFoldDB" id="A0A512MBL2"/>
<reference evidence="1 2" key="1">
    <citation type="submission" date="2019-07" db="EMBL/GenBank/DDBJ databases">
        <title>Whole genome shotgun sequence of Brevifollis gellanilyticus NBRC 108608.</title>
        <authorList>
            <person name="Hosoyama A."/>
            <person name="Uohara A."/>
            <person name="Ohji S."/>
            <person name="Ichikawa N."/>
        </authorList>
    </citation>
    <scope>NUCLEOTIDE SEQUENCE [LARGE SCALE GENOMIC DNA]</scope>
    <source>
        <strain evidence="1 2">NBRC 108608</strain>
    </source>
</reference>
<organism evidence="1 2">
    <name type="scientific">Brevifollis gellanilyticus</name>
    <dbReference type="NCBI Taxonomy" id="748831"/>
    <lineage>
        <taxon>Bacteria</taxon>
        <taxon>Pseudomonadati</taxon>
        <taxon>Verrucomicrobiota</taxon>
        <taxon>Verrucomicrobiia</taxon>
        <taxon>Verrucomicrobiales</taxon>
        <taxon>Verrucomicrobiaceae</taxon>
    </lineage>
</organism>
<dbReference type="Proteomes" id="UP000321577">
    <property type="component" value="Unassembled WGS sequence"/>
</dbReference>
<dbReference type="EMBL" id="BKAG01000025">
    <property type="protein sequence ID" value="GEP44125.1"/>
    <property type="molecule type" value="Genomic_DNA"/>
</dbReference>
<gene>
    <name evidence="1" type="ORF">BGE01nite_34160</name>
</gene>
<dbReference type="OrthoDB" id="203823at2"/>
<keyword evidence="2" id="KW-1185">Reference proteome</keyword>
<sequence length="113" mass="12949">MSFRRNRGKAQAWNAWQETHRDRLIAWGVPHAVLEHEASWNYFLEHGYFTPPGNAEPVIDVDRMEEGLGKKLCLFLESDDAVRTSDALNRLQYLLKRGRHAEPTGEDVSVSEG</sequence>
<comment type="caution">
    <text evidence="1">The sequence shown here is derived from an EMBL/GenBank/DDBJ whole genome shotgun (WGS) entry which is preliminary data.</text>
</comment>
<evidence type="ECO:0000313" key="1">
    <source>
        <dbReference type="EMBL" id="GEP44125.1"/>
    </source>
</evidence>